<gene>
    <name evidence="3" type="ORF">ISS99_00245</name>
</gene>
<dbReference type="SMART" id="SM01321">
    <property type="entry name" value="Y1_Tnp"/>
    <property type="match status" value="1"/>
</dbReference>
<dbReference type="InterPro" id="IPR002686">
    <property type="entry name" value="Transposase_17"/>
</dbReference>
<organism evidence="3 4">
    <name type="scientific">Dyella mobilis</name>
    <dbReference type="NCBI Taxonomy" id="1849582"/>
    <lineage>
        <taxon>Bacteria</taxon>
        <taxon>Pseudomonadati</taxon>
        <taxon>Pseudomonadota</taxon>
        <taxon>Gammaproteobacteria</taxon>
        <taxon>Lysobacterales</taxon>
        <taxon>Rhodanobacteraceae</taxon>
        <taxon>Dyella</taxon>
    </lineage>
</organism>
<dbReference type="InterPro" id="IPR052715">
    <property type="entry name" value="RAYT_transposase"/>
</dbReference>
<dbReference type="NCBIfam" id="NF047646">
    <property type="entry name" value="REP_Tyr_transpos"/>
    <property type="match status" value="1"/>
</dbReference>
<feature type="region of interest" description="Disordered" evidence="1">
    <location>
        <begin position="164"/>
        <end position="183"/>
    </location>
</feature>
<dbReference type="SUPFAM" id="SSF143422">
    <property type="entry name" value="Transposase IS200-like"/>
    <property type="match status" value="1"/>
</dbReference>
<feature type="domain" description="Transposase IS200-like" evidence="2">
    <location>
        <begin position="8"/>
        <end position="131"/>
    </location>
</feature>
<dbReference type="PANTHER" id="PTHR36966">
    <property type="entry name" value="REP-ASSOCIATED TYROSINE TRANSPOSASE"/>
    <property type="match status" value="1"/>
</dbReference>
<proteinExistence type="predicted"/>
<evidence type="ECO:0000256" key="1">
    <source>
        <dbReference type="SAM" id="MobiDB-lite"/>
    </source>
</evidence>
<protein>
    <submittedName>
        <fullName evidence="3">Transposase</fullName>
    </submittedName>
</protein>
<keyword evidence="4" id="KW-1185">Reference proteome</keyword>
<dbReference type="RefSeq" id="WP_204629555.1">
    <property type="nucleotide sequence ID" value="NZ_BSOC01000014.1"/>
</dbReference>
<accession>A0ABS2K9R9</accession>
<evidence type="ECO:0000313" key="4">
    <source>
        <dbReference type="Proteomes" id="UP001430193"/>
    </source>
</evidence>
<dbReference type="Proteomes" id="UP001430193">
    <property type="component" value="Unassembled WGS sequence"/>
</dbReference>
<evidence type="ECO:0000313" key="3">
    <source>
        <dbReference type="EMBL" id="MBM7127938.1"/>
    </source>
</evidence>
<evidence type="ECO:0000259" key="2">
    <source>
        <dbReference type="SMART" id="SM01321"/>
    </source>
</evidence>
<dbReference type="PANTHER" id="PTHR36966:SF1">
    <property type="entry name" value="REP-ASSOCIATED TYROSINE TRANSPOSASE"/>
    <property type="match status" value="1"/>
</dbReference>
<dbReference type="Gene3D" id="3.30.70.1290">
    <property type="entry name" value="Transposase IS200-like"/>
    <property type="match status" value="1"/>
</dbReference>
<sequence length="183" mass="21838">MRYRRSNTSGATYFFTVNLADRTNSLLTYRIGALREAVRTVKHHHPFHIIAWVVLPEHLHAVWTMPDHDSDYSTRWRLIKRHFSTSIEHVETTTPSRRRKNERCIWQRRFWEHQIRDEKDLQNHVDYVHINPVKHGYCRLASEWPYSSIHRAIRQGIVTPDWASEPDLVTPSGESRPQPRRLG</sequence>
<dbReference type="EMBL" id="JADIKF010000025">
    <property type="protein sequence ID" value="MBM7127938.1"/>
    <property type="molecule type" value="Genomic_DNA"/>
</dbReference>
<name>A0ABS2K9R9_9GAMM</name>
<reference evidence="3" key="1">
    <citation type="submission" date="2020-10" db="EMBL/GenBank/DDBJ databases">
        <title>Phylogeny of dyella-like bacteria.</title>
        <authorList>
            <person name="Fu J."/>
        </authorList>
    </citation>
    <scope>NUCLEOTIDE SEQUENCE</scope>
    <source>
        <strain evidence="3">DHON07</strain>
    </source>
</reference>
<comment type="caution">
    <text evidence="3">The sequence shown here is derived from an EMBL/GenBank/DDBJ whole genome shotgun (WGS) entry which is preliminary data.</text>
</comment>
<dbReference type="InterPro" id="IPR036515">
    <property type="entry name" value="Transposase_17_sf"/>
</dbReference>